<dbReference type="GO" id="GO:0000151">
    <property type="term" value="C:ubiquitin ligase complex"/>
    <property type="evidence" value="ECO:0007669"/>
    <property type="project" value="TreeGrafter"/>
</dbReference>
<protein>
    <recommendedName>
        <fullName evidence="3">E3 ubiquitin-protein ligase E3D</fullName>
        <ecNumber evidence="2">2.3.2.26</ecNumber>
    </recommendedName>
    <alternativeName>
        <fullName evidence="6">HECT-type E3 ubiquitin transferase E3D</fullName>
    </alternativeName>
    <alternativeName>
        <fullName evidence="5">UbcH10-binding protein with a HECT-like domain</fullName>
    </alternativeName>
    <alternativeName>
        <fullName evidence="4">Ubiquitin-conjugating enzyme E2C-binding protein</fullName>
    </alternativeName>
</protein>
<gene>
    <name evidence="9" type="ORF">Cfor_09341</name>
</gene>
<organism evidence="9 10">
    <name type="scientific">Coptotermes formosanus</name>
    <name type="common">Formosan subterranean termite</name>
    <dbReference type="NCBI Taxonomy" id="36987"/>
    <lineage>
        <taxon>Eukaryota</taxon>
        <taxon>Metazoa</taxon>
        <taxon>Ecdysozoa</taxon>
        <taxon>Arthropoda</taxon>
        <taxon>Hexapoda</taxon>
        <taxon>Insecta</taxon>
        <taxon>Pterygota</taxon>
        <taxon>Neoptera</taxon>
        <taxon>Polyneoptera</taxon>
        <taxon>Dictyoptera</taxon>
        <taxon>Blattodea</taxon>
        <taxon>Blattoidea</taxon>
        <taxon>Termitoidae</taxon>
        <taxon>Rhinotermitidae</taxon>
        <taxon>Coptotermes</taxon>
    </lineage>
</organism>
<dbReference type="GO" id="GO:0051865">
    <property type="term" value="P:protein autoubiquitination"/>
    <property type="evidence" value="ECO:0007669"/>
    <property type="project" value="TreeGrafter"/>
</dbReference>
<dbReference type="GO" id="GO:0030332">
    <property type="term" value="F:cyclin binding"/>
    <property type="evidence" value="ECO:0007669"/>
    <property type="project" value="TreeGrafter"/>
</dbReference>
<proteinExistence type="predicted"/>
<dbReference type="FunCoup" id="A0A6L2PL31">
    <property type="interactions" value="5"/>
</dbReference>
<evidence type="ECO:0000256" key="2">
    <source>
        <dbReference type="ARBA" id="ARBA00012485"/>
    </source>
</evidence>
<evidence type="ECO:0000256" key="8">
    <source>
        <dbReference type="ARBA" id="ARBA00064185"/>
    </source>
</evidence>
<evidence type="ECO:0000256" key="5">
    <source>
        <dbReference type="ARBA" id="ARBA00032234"/>
    </source>
</evidence>
<dbReference type="GO" id="GO:0043161">
    <property type="term" value="P:proteasome-mediated ubiquitin-dependent protein catabolic process"/>
    <property type="evidence" value="ECO:0007669"/>
    <property type="project" value="TreeGrafter"/>
</dbReference>
<evidence type="ECO:0000256" key="7">
    <source>
        <dbReference type="ARBA" id="ARBA00053831"/>
    </source>
</evidence>
<dbReference type="Proteomes" id="UP000502823">
    <property type="component" value="Unassembled WGS sequence"/>
</dbReference>
<comment type="caution">
    <text evidence="9">The sequence shown here is derived from an EMBL/GenBank/DDBJ whole genome shotgun (WGS) entry which is preliminary data.</text>
</comment>
<dbReference type="EC" id="2.3.2.26" evidence="2"/>
<dbReference type="GO" id="GO:0000209">
    <property type="term" value="P:protein polyubiquitination"/>
    <property type="evidence" value="ECO:0007669"/>
    <property type="project" value="TreeGrafter"/>
</dbReference>
<dbReference type="InterPro" id="IPR019193">
    <property type="entry name" value="UBQ-conj_enz_E2-bd_prot"/>
</dbReference>
<dbReference type="AlphaFoldDB" id="A0A6L2PL31"/>
<evidence type="ECO:0000256" key="3">
    <source>
        <dbReference type="ARBA" id="ARBA00013646"/>
    </source>
</evidence>
<dbReference type="GO" id="GO:0061630">
    <property type="term" value="F:ubiquitin protein ligase activity"/>
    <property type="evidence" value="ECO:0007669"/>
    <property type="project" value="UniProtKB-EC"/>
</dbReference>
<dbReference type="EMBL" id="BLKM01011105">
    <property type="protein sequence ID" value="GFG32170.1"/>
    <property type="molecule type" value="Genomic_DNA"/>
</dbReference>
<dbReference type="GO" id="GO:0005829">
    <property type="term" value="C:cytosol"/>
    <property type="evidence" value="ECO:0007669"/>
    <property type="project" value="TreeGrafter"/>
</dbReference>
<dbReference type="GO" id="GO:0031624">
    <property type="term" value="F:ubiquitin conjugating enzyme binding"/>
    <property type="evidence" value="ECO:0007669"/>
    <property type="project" value="TreeGrafter"/>
</dbReference>
<dbReference type="InParanoid" id="A0A6L2PL31"/>
<name>A0A6L2PL31_COPFO</name>
<evidence type="ECO:0000256" key="6">
    <source>
        <dbReference type="ARBA" id="ARBA00032298"/>
    </source>
</evidence>
<evidence type="ECO:0000256" key="4">
    <source>
        <dbReference type="ARBA" id="ARBA00029737"/>
    </source>
</evidence>
<evidence type="ECO:0000313" key="9">
    <source>
        <dbReference type="EMBL" id="GFG32170.1"/>
    </source>
</evidence>
<comment type="catalytic activity">
    <reaction evidence="1">
        <text>S-ubiquitinyl-[E2 ubiquitin-conjugating enzyme]-L-cysteine + [acceptor protein]-L-lysine = [E2 ubiquitin-conjugating enzyme]-L-cysteine + N(6)-ubiquitinyl-[acceptor protein]-L-lysine.</text>
        <dbReference type="EC" id="2.3.2.26"/>
    </reaction>
</comment>
<sequence>MIHSVIVEMRPRIQVCNVFIITDEHLKQDEYVRINIKTSVVEVTWQSGAREIVQVLNLRDYKLRPHSLSALQVLKKSISFRMQTEPVANVVGSFTSEILPIKQSSDMIQNATVKLLTPCIRTDRPCQLACKCCGKVLSKQDILFKRVLPLPSSASWEISDWFCHQHTCASSMQHSVLAPKETDCLYGMCYILVSASVINGRNEQVIRCNRCLAWLGTCTNSKAFKLWNCTTSYEGNNNATALEDFIYTVKQAFKKSCTMNCRLILETKLSEENSQYLLLWVMDKSLDILVGADEYISHKEENAGKVIMECKLKVKRTMKLLYMHRKCCDSMVTTWQDDCNVECIEIAKPMFTEGLAYLLRGTEVIPPPYKLTNSFFVTYLGL</sequence>
<comment type="function">
    <text evidence="7">E3 ubiquitin-protein ligase which accepts ubiquitin from specific E2 ubiquitin-conjugating enzymes, and transfers it to substrates, generally promoting their degradation by the proteasome. Independently of its E3 ubiquitin-protein ligase activity, acts as an inhibitor of CPSF3 endonuclease activity by blocking CPSF3 active site.</text>
</comment>
<dbReference type="Pfam" id="PF09814">
    <property type="entry name" value="HECT_2"/>
    <property type="match status" value="1"/>
</dbReference>
<reference evidence="10" key="1">
    <citation type="submission" date="2020-01" db="EMBL/GenBank/DDBJ databases">
        <title>Draft genome sequence of the Termite Coptotermes fromosanus.</title>
        <authorList>
            <person name="Itakura S."/>
            <person name="Yosikawa Y."/>
            <person name="Umezawa K."/>
        </authorList>
    </citation>
    <scope>NUCLEOTIDE SEQUENCE [LARGE SCALE GENOMIC DNA]</scope>
</reference>
<evidence type="ECO:0000313" key="10">
    <source>
        <dbReference type="Proteomes" id="UP000502823"/>
    </source>
</evidence>
<evidence type="ECO:0000256" key="1">
    <source>
        <dbReference type="ARBA" id="ARBA00000885"/>
    </source>
</evidence>
<dbReference type="OrthoDB" id="10264956at2759"/>
<dbReference type="GO" id="GO:0005634">
    <property type="term" value="C:nucleus"/>
    <property type="evidence" value="ECO:0007669"/>
    <property type="project" value="TreeGrafter"/>
</dbReference>
<comment type="subunit">
    <text evidence="8">Interacts with UBE2C/UbcH10 (E2 ubiquitin-conjugating enzyme). In vitro, interacts with cyclin-B.</text>
</comment>
<dbReference type="PANTHER" id="PTHR31531:SF2">
    <property type="entry name" value="E3 UBIQUITIN-PROTEIN LIGASE E3D"/>
    <property type="match status" value="1"/>
</dbReference>
<keyword evidence="10" id="KW-1185">Reference proteome</keyword>
<accession>A0A6L2PL31</accession>
<dbReference type="GO" id="GO:0006513">
    <property type="term" value="P:protein monoubiquitination"/>
    <property type="evidence" value="ECO:0007669"/>
    <property type="project" value="TreeGrafter"/>
</dbReference>
<dbReference type="PANTHER" id="PTHR31531">
    <property type="entry name" value="E3 UBIQUITIN-PROTEIN LIGASE E3D FAMILY MEMBER"/>
    <property type="match status" value="1"/>
</dbReference>